<dbReference type="EMBL" id="CM051401">
    <property type="protein sequence ID" value="KAJ4713565.1"/>
    <property type="molecule type" value="Genomic_DNA"/>
</dbReference>
<organism evidence="1 2">
    <name type="scientific">Melia azedarach</name>
    <name type="common">Chinaberry tree</name>
    <dbReference type="NCBI Taxonomy" id="155640"/>
    <lineage>
        <taxon>Eukaryota</taxon>
        <taxon>Viridiplantae</taxon>
        <taxon>Streptophyta</taxon>
        <taxon>Embryophyta</taxon>
        <taxon>Tracheophyta</taxon>
        <taxon>Spermatophyta</taxon>
        <taxon>Magnoliopsida</taxon>
        <taxon>eudicotyledons</taxon>
        <taxon>Gunneridae</taxon>
        <taxon>Pentapetalae</taxon>
        <taxon>rosids</taxon>
        <taxon>malvids</taxon>
        <taxon>Sapindales</taxon>
        <taxon>Meliaceae</taxon>
        <taxon>Melia</taxon>
    </lineage>
</organism>
<evidence type="ECO:0000313" key="1">
    <source>
        <dbReference type="EMBL" id="KAJ4713565.1"/>
    </source>
</evidence>
<protein>
    <submittedName>
        <fullName evidence="1">Chaperone protein DnaJ</fullName>
    </submittedName>
</protein>
<keyword evidence="2" id="KW-1185">Reference proteome</keyword>
<gene>
    <name evidence="1" type="ORF">OWV82_015640</name>
</gene>
<evidence type="ECO:0000313" key="2">
    <source>
        <dbReference type="Proteomes" id="UP001164539"/>
    </source>
</evidence>
<sequence length="535" mass="59287">MPIIYSAPCYHVNPKLHPITNSALRSNSFKFKFPTGRNFSFSNRKCHRRGIIRAAAGTDYYSTLNVGRNASLQEIKAAYRKLARKYHPDMNKSPGAEDKFKEISSAYEVLSDDEKRSLYDRFGEAGVSGEYDGSSSGSQRVDPFEIYNAFFGGSDGLFGGMGDNRGMKFNFGNKGNRGLDIRYDLHLSFEESIFGGQREFEVSCFETCDNCDGSGARTSSCIRSCTACGGRGGVMNTQRTPFGMMSQVSTCSNCGGDGKIITDHCRRCGGNGKVQSKRSMKLDIPPGVNNGSTMQIQGEGNFDKRRGLVGDLFIVLHVDEKQEIQRNGLNLYSNISVDYTEAILGTSVKVETVEGLRDLRIPSGVQPGDRIKLKRMGVPDINKPSVRGDHLFIVNVLIPKDISETERTLVEEIASLKSSGKGHSVSTNNTEARQYNFDKVKDRDRRKHASSQGIKSGSWWSSIKSFLGQRQSPERFASVTMVSSTPIWCNKPDSIFTVSLLTVFIITCIFNLVGKTDKGTLVHQRNRRTPPRGQY</sequence>
<comment type="caution">
    <text evidence="1">The sequence shown here is derived from an EMBL/GenBank/DDBJ whole genome shotgun (WGS) entry which is preliminary data.</text>
</comment>
<name>A0ACC1XTD6_MELAZ</name>
<proteinExistence type="predicted"/>
<dbReference type="Proteomes" id="UP001164539">
    <property type="component" value="Chromosome 8"/>
</dbReference>
<reference evidence="1 2" key="1">
    <citation type="journal article" date="2023" name="Science">
        <title>Complex scaffold remodeling in plant triterpene biosynthesis.</title>
        <authorList>
            <person name="De La Pena R."/>
            <person name="Hodgson H."/>
            <person name="Liu J.C."/>
            <person name="Stephenson M.J."/>
            <person name="Martin A.C."/>
            <person name="Owen C."/>
            <person name="Harkess A."/>
            <person name="Leebens-Mack J."/>
            <person name="Jimenez L.E."/>
            <person name="Osbourn A."/>
            <person name="Sattely E.S."/>
        </authorList>
    </citation>
    <scope>NUCLEOTIDE SEQUENCE [LARGE SCALE GENOMIC DNA]</scope>
    <source>
        <strain evidence="2">cv. JPN11</strain>
        <tissue evidence="1">Leaf</tissue>
    </source>
</reference>
<accession>A0ACC1XTD6</accession>